<dbReference type="Gene3D" id="3.40.30.10">
    <property type="entry name" value="Glutaredoxin"/>
    <property type="match status" value="1"/>
</dbReference>
<evidence type="ECO:0000313" key="2">
    <source>
        <dbReference type="EMBL" id="MDA5107144.1"/>
    </source>
</evidence>
<accession>A0A9X3TME5</accession>
<evidence type="ECO:0000313" key="3">
    <source>
        <dbReference type="Proteomes" id="UP001151071"/>
    </source>
</evidence>
<dbReference type="AlphaFoldDB" id="A0A9X3TME5"/>
<dbReference type="InterPro" id="IPR013766">
    <property type="entry name" value="Thioredoxin_domain"/>
</dbReference>
<evidence type="ECO:0000259" key="1">
    <source>
        <dbReference type="Pfam" id="PF00085"/>
    </source>
</evidence>
<dbReference type="CDD" id="cd02947">
    <property type="entry name" value="TRX_family"/>
    <property type="match status" value="1"/>
</dbReference>
<organism evidence="2 3">
    <name type="scientific">Brevibacillus thermoruber</name>
    <dbReference type="NCBI Taxonomy" id="33942"/>
    <lineage>
        <taxon>Bacteria</taxon>
        <taxon>Bacillati</taxon>
        <taxon>Bacillota</taxon>
        <taxon>Bacilli</taxon>
        <taxon>Bacillales</taxon>
        <taxon>Paenibacillaceae</taxon>
        <taxon>Brevibacillus</taxon>
    </lineage>
</organism>
<feature type="domain" description="Thioredoxin" evidence="1">
    <location>
        <begin position="5"/>
        <end position="97"/>
    </location>
</feature>
<protein>
    <submittedName>
        <fullName evidence="2">Thioredoxin family protein</fullName>
    </submittedName>
</protein>
<keyword evidence="3" id="KW-1185">Reference proteome</keyword>
<dbReference type="InterPro" id="IPR036249">
    <property type="entry name" value="Thioredoxin-like_sf"/>
</dbReference>
<gene>
    <name evidence="2" type="ORF">O3V59_02105</name>
</gene>
<dbReference type="SUPFAM" id="SSF52833">
    <property type="entry name" value="Thioredoxin-like"/>
    <property type="match status" value="1"/>
</dbReference>
<reference evidence="2" key="1">
    <citation type="submission" date="2022-12" db="EMBL/GenBank/DDBJ databases">
        <title>Draft genome sequence of the thermophilic strain Brevibacillus thermoruber HT42, isolated from Los Humeros, Puebla, Mexico, with biotechnological potential.</title>
        <authorList>
            <person name="Lara Sanchez J."/>
            <person name="Solis Palacios R."/>
            <person name="Bustos Baena A.S."/>
            <person name="Ruz Baez A.E."/>
            <person name="Espinosa Luna G."/>
            <person name="Oliart Ros R.M."/>
        </authorList>
    </citation>
    <scope>NUCLEOTIDE SEQUENCE</scope>
    <source>
        <strain evidence="2">HT42</strain>
    </source>
</reference>
<sequence length="103" mass="11740">MREWTKTEMKSLASQTDKPAAVFVYTPLCGTCKLAERMLTVVQEALPGLTLYRANLNLLPELAEMWRVTSVPALLILERGAVAERHYALRSVDYLYHVLKRFA</sequence>
<dbReference type="EMBL" id="JAPYYP010000002">
    <property type="protein sequence ID" value="MDA5107144.1"/>
    <property type="molecule type" value="Genomic_DNA"/>
</dbReference>
<dbReference type="RefSeq" id="WP_271139393.1">
    <property type="nucleotide sequence ID" value="NZ_JAPYYP010000002.1"/>
</dbReference>
<dbReference type="Pfam" id="PF00085">
    <property type="entry name" value="Thioredoxin"/>
    <property type="match status" value="1"/>
</dbReference>
<dbReference type="Proteomes" id="UP001151071">
    <property type="component" value="Unassembled WGS sequence"/>
</dbReference>
<comment type="caution">
    <text evidence="2">The sequence shown here is derived from an EMBL/GenBank/DDBJ whole genome shotgun (WGS) entry which is preliminary data.</text>
</comment>
<name>A0A9X3TME5_9BACL</name>
<proteinExistence type="predicted"/>